<sequence>MSLFPTQQWLDAYRREINESAALDDVGVGWGVGSNGDVLIVVEDLPLSETRIGDLPELVFEGVPEKIRNDIDDVTLDEAPELIDDGVREHFPPVSQDLLDQLEFCVHEGNIYCYIGLENGKCPEVEILDGPDDREVNAVLEAEWDIWQAIIDGRPATSAVLGGDLSIETDGPFGPQTLTVLQLLGDVAADVATTFMFEQSRRSMPDLVLDEAVRQPAAFQKLAYRQAALTSRLFSLF</sequence>
<dbReference type="EMBL" id="FNBK01000005">
    <property type="protein sequence ID" value="SDF32582.1"/>
    <property type="molecule type" value="Genomic_DNA"/>
</dbReference>
<dbReference type="Proteomes" id="UP000199076">
    <property type="component" value="Unassembled WGS sequence"/>
</dbReference>
<dbReference type="OrthoDB" id="51304at2157"/>
<dbReference type="Gene3D" id="3.30.1050.10">
    <property type="entry name" value="SCP2 sterol-binding domain"/>
    <property type="match status" value="1"/>
</dbReference>
<protein>
    <recommendedName>
        <fullName evidence="3">Sterol carrier protein</fullName>
    </recommendedName>
</protein>
<evidence type="ECO:0000313" key="2">
    <source>
        <dbReference type="Proteomes" id="UP000199076"/>
    </source>
</evidence>
<organism evidence="1 2">
    <name type="scientific">Halorientalis regularis</name>
    <dbReference type="NCBI Taxonomy" id="660518"/>
    <lineage>
        <taxon>Archaea</taxon>
        <taxon>Methanobacteriati</taxon>
        <taxon>Methanobacteriota</taxon>
        <taxon>Stenosarchaea group</taxon>
        <taxon>Halobacteria</taxon>
        <taxon>Halobacteriales</taxon>
        <taxon>Haloarculaceae</taxon>
        <taxon>Halorientalis</taxon>
    </lineage>
</organism>
<name>A0A1G7K611_9EURY</name>
<evidence type="ECO:0008006" key="3">
    <source>
        <dbReference type="Google" id="ProtNLM"/>
    </source>
</evidence>
<dbReference type="SUPFAM" id="SSF55718">
    <property type="entry name" value="SCP-like"/>
    <property type="match status" value="1"/>
</dbReference>
<keyword evidence="2" id="KW-1185">Reference proteome</keyword>
<dbReference type="RefSeq" id="WP_092690533.1">
    <property type="nucleotide sequence ID" value="NZ_FNBK01000005.1"/>
</dbReference>
<dbReference type="InterPro" id="IPR036527">
    <property type="entry name" value="SCP2_sterol-bd_dom_sf"/>
</dbReference>
<dbReference type="AlphaFoldDB" id="A0A1G7K611"/>
<reference evidence="2" key="1">
    <citation type="submission" date="2016-10" db="EMBL/GenBank/DDBJ databases">
        <authorList>
            <person name="Varghese N."/>
            <person name="Submissions S."/>
        </authorList>
    </citation>
    <scope>NUCLEOTIDE SEQUENCE [LARGE SCALE GENOMIC DNA]</scope>
    <source>
        <strain evidence="2">IBRC-M 10760</strain>
    </source>
</reference>
<evidence type="ECO:0000313" key="1">
    <source>
        <dbReference type="EMBL" id="SDF32582.1"/>
    </source>
</evidence>
<proteinExistence type="predicted"/>
<gene>
    <name evidence="1" type="ORF">SAMN05216218_105183</name>
</gene>
<accession>A0A1G7K611</accession>